<dbReference type="AlphaFoldDB" id="A0AAN6T3Q7"/>
<organism evidence="1 2">
    <name type="scientific">Parathielavia hyrcaniae</name>
    <dbReference type="NCBI Taxonomy" id="113614"/>
    <lineage>
        <taxon>Eukaryota</taxon>
        <taxon>Fungi</taxon>
        <taxon>Dikarya</taxon>
        <taxon>Ascomycota</taxon>
        <taxon>Pezizomycotina</taxon>
        <taxon>Sordariomycetes</taxon>
        <taxon>Sordariomycetidae</taxon>
        <taxon>Sordariales</taxon>
        <taxon>Chaetomiaceae</taxon>
        <taxon>Parathielavia</taxon>
    </lineage>
</organism>
<evidence type="ECO:0000313" key="2">
    <source>
        <dbReference type="Proteomes" id="UP001305647"/>
    </source>
</evidence>
<dbReference type="Proteomes" id="UP001305647">
    <property type="component" value="Unassembled WGS sequence"/>
</dbReference>
<gene>
    <name evidence="1" type="ORF">N658DRAFT_284360</name>
</gene>
<protein>
    <submittedName>
        <fullName evidence="1">Uncharacterized protein</fullName>
    </submittedName>
</protein>
<keyword evidence="2" id="KW-1185">Reference proteome</keyword>
<reference evidence="1" key="2">
    <citation type="submission" date="2023-05" db="EMBL/GenBank/DDBJ databases">
        <authorList>
            <consortium name="Lawrence Berkeley National Laboratory"/>
            <person name="Steindorff A."/>
            <person name="Hensen N."/>
            <person name="Bonometti L."/>
            <person name="Westerberg I."/>
            <person name="Brannstrom I.O."/>
            <person name="Guillou S."/>
            <person name="Cros-Aarteil S."/>
            <person name="Calhoun S."/>
            <person name="Haridas S."/>
            <person name="Kuo A."/>
            <person name="Mondo S."/>
            <person name="Pangilinan J."/>
            <person name="Riley R."/>
            <person name="Labutti K."/>
            <person name="Andreopoulos B."/>
            <person name="Lipzen A."/>
            <person name="Chen C."/>
            <person name="Yanf M."/>
            <person name="Daum C."/>
            <person name="Ng V."/>
            <person name="Clum A."/>
            <person name="Ohm R."/>
            <person name="Martin F."/>
            <person name="Silar P."/>
            <person name="Natvig D."/>
            <person name="Lalanne C."/>
            <person name="Gautier V."/>
            <person name="Ament-Velasquez S.L."/>
            <person name="Kruys A."/>
            <person name="Hutchinson M.I."/>
            <person name="Powell A.J."/>
            <person name="Barry K."/>
            <person name="Miller A.N."/>
            <person name="Grigoriev I.V."/>
            <person name="Debuchy R."/>
            <person name="Gladieux P."/>
            <person name="Thoren M.H."/>
            <person name="Johannesson H."/>
        </authorList>
    </citation>
    <scope>NUCLEOTIDE SEQUENCE</scope>
    <source>
        <strain evidence="1">CBS 757.83</strain>
    </source>
</reference>
<dbReference type="EMBL" id="MU863628">
    <property type="protein sequence ID" value="KAK4103693.1"/>
    <property type="molecule type" value="Genomic_DNA"/>
</dbReference>
<proteinExistence type="predicted"/>
<name>A0AAN6T3Q7_9PEZI</name>
<evidence type="ECO:0000313" key="1">
    <source>
        <dbReference type="EMBL" id="KAK4103693.1"/>
    </source>
</evidence>
<sequence length="235" mass="25938">MTSMKLFHFQALVLHITSKISLPLTFHILLCLQDPATSLPAECVALATSLENGMWRLRSTSVGLVNHPPRVSVHQSSCDSSASPQLHLSLSSDINLPVWTAFCILSQPGRCIARYRARLTHRYLSRASHRTVSGQTNGISDVSVAVERRGGQPKTTFISATTPSFTFINRTIAGLISCSSSYDITCFWFRHISRLSGAWRLFFNNAVTADLSLFFGLLSLTAWLVTDPMEGRHVG</sequence>
<comment type="caution">
    <text evidence="1">The sequence shown here is derived from an EMBL/GenBank/DDBJ whole genome shotgun (WGS) entry which is preliminary data.</text>
</comment>
<accession>A0AAN6T3Q7</accession>
<reference evidence="1" key="1">
    <citation type="journal article" date="2023" name="Mol. Phylogenet. Evol.">
        <title>Genome-scale phylogeny and comparative genomics of the fungal order Sordariales.</title>
        <authorList>
            <person name="Hensen N."/>
            <person name="Bonometti L."/>
            <person name="Westerberg I."/>
            <person name="Brannstrom I.O."/>
            <person name="Guillou S."/>
            <person name="Cros-Aarteil S."/>
            <person name="Calhoun S."/>
            <person name="Haridas S."/>
            <person name="Kuo A."/>
            <person name="Mondo S."/>
            <person name="Pangilinan J."/>
            <person name="Riley R."/>
            <person name="LaButti K."/>
            <person name="Andreopoulos B."/>
            <person name="Lipzen A."/>
            <person name="Chen C."/>
            <person name="Yan M."/>
            <person name="Daum C."/>
            <person name="Ng V."/>
            <person name="Clum A."/>
            <person name="Steindorff A."/>
            <person name="Ohm R.A."/>
            <person name="Martin F."/>
            <person name="Silar P."/>
            <person name="Natvig D.O."/>
            <person name="Lalanne C."/>
            <person name="Gautier V."/>
            <person name="Ament-Velasquez S.L."/>
            <person name="Kruys A."/>
            <person name="Hutchinson M.I."/>
            <person name="Powell A.J."/>
            <person name="Barry K."/>
            <person name="Miller A.N."/>
            <person name="Grigoriev I.V."/>
            <person name="Debuchy R."/>
            <person name="Gladieux P."/>
            <person name="Hiltunen Thoren M."/>
            <person name="Johannesson H."/>
        </authorList>
    </citation>
    <scope>NUCLEOTIDE SEQUENCE</scope>
    <source>
        <strain evidence="1">CBS 757.83</strain>
    </source>
</reference>